<dbReference type="PATRIC" id="fig|69014.16.peg.1749"/>
<feature type="compositionally biased region" description="Basic residues" evidence="1">
    <location>
        <begin position="505"/>
        <end position="541"/>
    </location>
</feature>
<keyword evidence="2" id="KW-1133">Transmembrane helix</keyword>
<name>Q5JJ70_THEKO</name>
<keyword evidence="2" id="KW-0812">Transmembrane</keyword>
<sequence>MTIKASIISLVVIAILIIPYVSPVLSESSSDVRIIVVSGDYSKGVIPIMNPTGVAYGRTYLRALWVESQNGSQVEGINVTVTPLILGGWNRDEVVEFSYYINCSEQVPAGNYSLKLRFLATLPSGSLRTFVVAVPLEVLSVPISVGQLSIQPEDGTVFIGDSLVVYSPISNLGHKNVSINVSLSVKGVKELYSVSKSMVVAPGYSSLVFEIPIDSKYSEGEYTVELAVRCSTTSVSRLRKFKVLLGVSVVSVSLEKDHLYLNDIGHLYITLMSVRNANLTLVASYYNENRFVKNTTIPVTAAEGTQVVRVPLLTEIPGNYTLRYQVYLFGVGIGGGEVHYTVLSPPSIANVSVVRDEKGIVFNIRTYNSDSKKSGVLLYNVTIDGTVSYSGSTIVDIPPGSGLVVLTIPLDTAGYVAYNFTLKVLEYTSSYSGVWVFPAPEETNTPTTTTSSKPITSTTPTPESSSSVEETSSTRGSAFWAAVLLVIILVASFIWVVWQREFSSKSKRKKRPNPKRRSPLGRFKRPKPPKFKSFKSLPKKR</sequence>
<feature type="region of interest" description="Disordered" evidence="1">
    <location>
        <begin position="442"/>
        <end position="470"/>
    </location>
</feature>
<dbReference type="HOGENOM" id="CLU_504929_0_0_2"/>
<dbReference type="AlphaFoldDB" id="Q5JJ70"/>
<evidence type="ECO:0000256" key="2">
    <source>
        <dbReference type="SAM" id="Phobius"/>
    </source>
</evidence>
<keyword evidence="4" id="KW-1185">Reference proteome</keyword>
<dbReference type="InParanoid" id="Q5JJ70"/>
<evidence type="ECO:0000256" key="1">
    <source>
        <dbReference type="SAM" id="MobiDB-lite"/>
    </source>
</evidence>
<dbReference type="PhylomeDB" id="Q5JJ70"/>
<dbReference type="EnsemblBacteria" id="BAD85982">
    <property type="protein sequence ID" value="BAD85982"/>
    <property type="gene ID" value="TK1793"/>
</dbReference>
<protein>
    <submittedName>
        <fullName evidence="3">Hypothetical membrane protein, conserved</fullName>
    </submittedName>
</protein>
<proteinExistence type="predicted"/>
<dbReference type="STRING" id="69014.TK1793"/>
<reference evidence="3 4" key="1">
    <citation type="journal article" date="2005" name="Genome Res.">
        <title>Complete genome sequence of the hyperthermophilic archaeon Thermococcus kodakaraensis KOD1 and comparison with Pyrococcus genomes.</title>
        <authorList>
            <person name="Fukui T."/>
            <person name="Atomi H."/>
            <person name="Kanai T."/>
            <person name="Matsumi R."/>
            <person name="Fujiwara S."/>
            <person name="Imanaka T."/>
        </authorList>
    </citation>
    <scope>NUCLEOTIDE SEQUENCE [LARGE SCALE GENOMIC DNA]</scope>
    <source>
        <strain evidence="4">ATCC BAA-918 / JCM 12380 / KOD1</strain>
    </source>
</reference>
<accession>Q5JJ70</accession>
<dbReference type="EMBL" id="AP006878">
    <property type="protein sequence ID" value="BAD85982.1"/>
    <property type="molecule type" value="Genomic_DNA"/>
</dbReference>
<feature type="region of interest" description="Disordered" evidence="1">
    <location>
        <begin position="503"/>
        <end position="541"/>
    </location>
</feature>
<gene>
    <name evidence="3" type="ordered locus">TK1793</name>
</gene>
<feature type="transmembrane region" description="Helical" evidence="2">
    <location>
        <begin position="478"/>
        <end position="498"/>
    </location>
</feature>
<dbReference type="KEGG" id="tko:TK1793"/>
<evidence type="ECO:0000313" key="4">
    <source>
        <dbReference type="Proteomes" id="UP000000536"/>
    </source>
</evidence>
<dbReference type="eggNOG" id="arCOG05859">
    <property type="taxonomic scope" value="Archaea"/>
</dbReference>
<evidence type="ECO:0000313" key="3">
    <source>
        <dbReference type="EMBL" id="BAD85982.1"/>
    </source>
</evidence>
<organism evidence="3 4">
    <name type="scientific">Thermococcus kodakarensis (strain ATCC BAA-918 / JCM 12380 / KOD1)</name>
    <name type="common">Pyrococcus kodakaraensis (strain KOD1)</name>
    <dbReference type="NCBI Taxonomy" id="69014"/>
    <lineage>
        <taxon>Archaea</taxon>
        <taxon>Methanobacteriati</taxon>
        <taxon>Methanobacteriota</taxon>
        <taxon>Thermococci</taxon>
        <taxon>Thermococcales</taxon>
        <taxon>Thermococcaceae</taxon>
        <taxon>Thermococcus</taxon>
    </lineage>
</organism>
<dbReference type="Proteomes" id="UP000000536">
    <property type="component" value="Chromosome"/>
</dbReference>
<keyword evidence="2" id="KW-0472">Membrane</keyword>